<organism evidence="1">
    <name type="scientific">marine metagenome</name>
    <dbReference type="NCBI Taxonomy" id="408172"/>
    <lineage>
        <taxon>unclassified sequences</taxon>
        <taxon>metagenomes</taxon>
        <taxon>ecological metagenomes</taxon>
    </lineage>
</organism>
<dbReference type="SUPFAM" id="SSF51197">
    <property type="entry name" value="Clavaminate synthase-like"/>
    <property type="match status" value="1"/>
</dbReference>
<protein>
    <submittedName>
        <fullName evidence="1">Uncharacterized protein</fullName>
    </submittedName>
</protein>
<reference evidence="1" key="1">
    <citation type="submission" date="2018-05" db="EMBL/GenBank/DDBJ databases">
        <authorList>
            <person name="Lanie J.A."/>
            <person name="Ng W.-L."/>
            <person name="Kazmierczak K.M."/>
            <person name="Andrzejewski T.M."/>
            <person name="Davidsen T.M."/>
            <person name="Wayne K.J."/>
            <person name="Tettelin H."/>
            <person name="Glass J.I."/>
            <person name="Rusch D."/>
            <person name="Podicherti R."/>
            <person name="Tsui H.-C.T."/>
            <person name="Winkler M.E."/>
        </authorList>
    </citation>
    <scope>NUCLEOTIDE SEQUENCE</scope>
</reference>
<dbReference type="Pfam" id="PF05721">
    <property type="entry name" value="PhyH"/>
    <property type="match status" value="1"/>
</dbReference>
<name>A0A382KUT2_9ZZZZ</name>
<gene>
    <name evidence="1" type="ORF">METZ01_LOCUS281398</name>
</gene>
<dbReference type="Gene3D" id="2.60.120.620">
    <property type="entry name" value="q2cbj1_9rhob like domain"/>
    <property type="match status" value="1"/>
</dbReference>
<dbReference type="EMBL" id="UINC01083133">
    <property type="protein sequence ID" value="SVC28544.1"/>
    <property type="molecule type" value="Genomic_DNA"/>
</dbReference>
<dbReference type="AlphaFoldDB" id="A0A382KUT2"/>
<dbReference type="InterPro" id="IPR008775">
    <property type="entry name" value="Phytyl_CoA_dOase-like"/>
</dbReference>
<sequence>MQLEYFNVDSDTDDVIKALELNGAAVVENQVESELTDTILSELRKHFDKIEKGSDSGFTGYKTRWVSRLLAISKSSAKLVDQPRVMEVADGILLRHCDNYRLGSLTAIEILPGEKDQVLHSDDGIYPVRIPGMQFQISAMWALDDFTKENGATRVVLGSHRNYSANV</sequence>
<feature type="non-terminal residue" evidence="1">
    <location>
        <position position="167"/>
    </location>
</feature>
<accession>A0A382KUT2</accession>
<evidence type="ECO:0000313" key="1">
    <source>
        <dbReference type="EMBL" id="SVC28544.1"/>
    </source>
</evidence>
<proteinExistence type="predicted"/>